<evidence type="ECO:0000256" key="1">
    <source>
        <dbReference type="SAM" id="Phobius"/>
    </source>
</evidence>
<feature type="domain" description="DUF4350" evidence="2">
    <location>
        <begin position="42"/>
        <end position="251"/>
    </location>
</feature>
<dbReference type="KEGG" id="gsn:YC6258_05067"/>
<keyword evidence="1" id="KW-0812">Transmembrane</keyword>
<accession>A0A0C5VR35</accession>
<evidence type="ECO:0000313" key="4">
    <source>
        <dbReference type="Proteomes" id="UP000032266"/>
    </source>
</evidence>
<dbReference type="InterPro" id="IPR025646">
    <property type="entry name" value="DUF4350"/>
</dbReference>
<dbReference type="Pfam" id="PF14258">
    <property type="entry name" value="DUF4350"/>
    <property type="match status" value="1"/>
</dbReference>
<gene>
    <name evidence="3" type="ORF">YC6258_05067</name>
</gene>
<protein>
    <recommendedName>
        <fullName evidence="2">DUF4350 domain-containing protein</fullName>
    </recommendedName>
</protein>
<keyword evidence="1" id="KW-0472">Membrane</keyword>
<keyword evidence="1" id="KW-1133">Transmembrane helix</keyword>
<feature type="transmembrane region" description="Helical" evidence="1">
    <location>
        <begin position="274"/>
        <end position="295"/>
    </location>
</feature>
<keyword evidence="4" id="KW-1185">Reference proteome</keyword>
<proteinExistence type="predicted"/>
<organism evidence="3 4">
    <name type="scientific">Gynuella sunshinyii YC6258</name>
    <dbReference type="NCBI Taxonomy" id="1445510"/>
    <lineage>
        <taxon>Bacteria</taxon>
        <taxon>Pseudomonadati</taxon>
        <taxon>Pseudomonadota</taxon>
        <taxon>Gammaproteobacteria</taxon>
        <taxon>Oceanospirillales</taxon>
        <taxon>Saccharospirillaceae</taxon>
        <taxon>Gynuella</taxon>
    </lineage>
</organism>
<evidence type="ECO:0000259" key="2">
    <source>
        <dbReference type="Pfam" id="PF14258"/>
    </source>
</evidence>
<dbReference type="Proteomes" id="UP000032266">
    <property type="component" value="Chromosome"/>
</dbReference>
<dbReference type="EMBL" id="CP007142">
    <property type="protein sequence ID" value="AJQ97097.1"/>
    <property type="molecule type" value="Genomic_DNA"/>
</dbReference>
<dbReference type="RefSeq" id="WP_044618932.1">
    <property type="nucleotide sequence ID" value="NZ_CP007142.1"/>
</dbReference>
<name>A0A0C5VR35_9GAMM</name>
<reference evidence="3 4" key="1">
    <citation type="submission" date="2014-01" db="EMBL/GenBank/DDBJ databases">
        <title>Full genme sequencing of cellulolytic bacterium Gynuella sunshinyii YC6258T gen. nov., sp. nov.</title>
        <authorList>
            <person name="Khan H."/>
            <person name="Chung E.J."/>
            <person name="Chung Y.R."/>
        </authorList>
    </citation>
    <scope>NUCLEOTIDE SEQUENCE [LARGE SCALE GENOMIC DNA]</scope>
    <source>
        <strain evidence="3 4">YC6258</strain>
    </source>
</reference>
<dbReference type="HOGENOM" id="CLU_037741_2_0_6"/>
<dbReference type="AlphaFoldDB" id="A0A0C5VR35"/>
<sequence>MSHNRFPLGVILAIIAAVLGIVAYQNLEWVETEHDLGFSSKARQQPFLAAEQFLQPQDIGFDSINHFRTFDEPDLASTIPVDDTIMLMDAYGSISDRRAETLLTWVAAGGHLMVSTDNPYLKDVDHVRDPVFDLFSVERIRGYDDFNSDQLDTLETLDDLTGMNLIDRCDVLYAQDTFSFKNDDHQVEAHFITDDSLDGDGDVFGVIGEPGQYHMLQYQYGDGMISYLVSFKFWQNKNIGCLDHAYILAQLAPTAGNTLHVYYNHDYPNLFVILWRHFYAVVITATILLILWLWSRMSRFGPVRRGEQYAQRQILEHIRASAGFLWRMDKGESLIEQTRAEVRGLLRQRIQHIDRLSEAEQIRQLSQQLRITEDAVAVALFQPAPKDHAGFTHTIRALQHIKDKL</sequence>
<evidence type="ECO:0000313" key="3">
    <source>
        <dbReference type="EMBL" id="AJQ97097.1"/>
    </source>
</evidence>
<dbReference type="STRING" id="1445510.YC6258_05067"/>